<keyword evidence="3" id="KW-1003">Cell membrane</keyword>
<name>A0ABR2L6X5_9EUKA</name>
<evidence type="ECO:0000256" key="5">
    <source>
        <dbReference type="ARBA" id="ARBA00022692"/>
    </source>
</evidence>
<dbReference type="InterPro" id="IPR055163">
    <property type="entry name" value="ALK/LTK-like_GRD"/>
</dbReference>
<keyword evidence="8" id="KW-0418">Kinase</keyword>
<evidence type="ECO:0000256" key="14">
    <source>
        <dbReference type="ARBA" id="ARBA00023170"/>
    </source>
</evidence>
<keyword evidence="7" id="KW-0547">Nucleotide-binding</keyword>
<keyword evidence="16" id="KW-0175">Coiled coil</keyword>
<feature type="region of interest" description="Disordered" evidence="17">
    <location>
        <begin position="529"/>
        <end position="549"/>
    </location>
</feature>
<keyword evidence="13" id="KW-1015">Disulfide bond</keyword>
<feature type="domain" description="ALK/LTK-like glycine-rich" evidence="18">
    <location>
        <begin position="467"/>
        <end position="747"/>
    </location>
</feature>
<evidence type="ECO:0000256" key="9">
    <source>
        <dbReference type="ARBA" id="ARBA00022840"/>
    </source>
</evidence>
<evidence type="ECO:0000256" key="2">
    <source>
        <dbReference type="ARBA" id="ARBA00011902"/>
    </source>
</evidence>
<comment type="subcellular location">
    <subcellularLocation>
        <location evidence="1">Cell membrane</location>
        <topology evidence="1">Single-pass type I membrane protein</topology>
    </subcellularLocation>
</comment>
<dbReference type="EC" id="2.7.10.1" evidence="2"/>
<keyword evidence="14" id="KW-0675">Receptor</keyword>
<keyword evidence="11" id="KW-0472">Membrane</keyword>
<evidence type="ECO:0000256" key="15">
    <source>
        <dbReference type="ARBA" id="ARBA00023180"/>
    </source>
</evidence>
<keyword evidence="9" id="KW-0067">ATP-binding</keyword>
<dbReference type="EMBL" id="JAPFFF010000001">
    <property type="protein sequence ID" value="KAK8899109.1"/>
    <property type="molecule type" value="Genomic_DNA"/>
</dbReference>
<feature type="coiled-coil region" evidence="16">
    <location>
        <begin position="263"/>
        <end position="360"/>
    </location>
</feature>
<evidence type="ECO:0000256" key="17">
    <source>
        <dbReference type="SAM" id="MobiDB-lite"/>
    </source>
</evidence>
<accession>A0ABR2L6X5</accession>
<keyword evidence="4" id="KW-0808">Transferase</keyword>
<keyword evidence="5" id="KW-0812">Transmembrane</keyword>
<evidence type="ECO:0000256" key="3">
    <source>
        <dbReference type="ARBA" id="ARBA00022475"/>
    </source>
</evidence>
<proteinExistence type="predicted"/>
<evidence type="ECO:0000313" key="19">
    <source>
        <dbReference type="EMBL" id="KAK8899109.1"/>
    </source>
</evidence>
<evidence type="ECO:0000313" key="20">
    <source>
        <dbReference type="Proteomes" id="UP001470230"/>
    </source>
</evidence>
<evidence type="ECO:0000256" key="10">
    <source>
        <dbReference type="ARBA" id="ARBA00022989"/>
    </source>
</evidence>
<protein>
    <recommendedName>
        <fullName evidence="2">receptor protein-tyrosine kinase</fullName>
        <ecNumber evidence="2">2.7.10.1</ecNumber>
    </recommendedName>
</protein>
<evidence type="ECO:0000256" key="12">
    <source>
        <dbReference type="ARBA" id="ARBA00023137"/>
    </source>
</evidence>
<keyword evidence="20" id="KW-1185">Reference proteome</keyword>
<comment type="caution">
    <text evidence="19">The sequence shown here is derived from an EMBL/GenBank/DDBJ whole genome shotgun (WGS) entry which is preliminary data.</text>
</comment>
<keyword evidence="6" id="KW-0732">Signal</keyword>
<evidence type="ECO:0000256" key="1">
    <source>
        <dbReference type="ARBA" id="ARBA00004251"/>
    </source>
</evidence>
<evidence type="ECO:0000256" key="16">
    <source>
        <dbReference type="SAM" id="Coils"/>
    </source>
</evidence>
<sequence>MSKNSSENNDQAHSELISNNNYDNDDFISFQLDSNTINLYYSQFVKYSKHIRDAYLFSDIIEQIPQEISSIQQKFDIQADSILYFFHLLQQNLNIDENNNEINYKQCVDLFKISNYFEVRKLTYQIKEYIRRRNVDVDFIVQMIQYQDDTINETIGISNEINKEIENILVNKIDECFMNDKFIELPISIIYRIVCQSCNKGLTSDNLYDFIKRSINKLYVLFEFLKLENLSENRFSELCEIYSNSDETTKLHFNYLKCNLLFYQRINESKKKLENQNQGMQKKLAKVETENQEQKGKIAEFESIIGQLKKQLNDCLTENKQFQQQLSDMEKIKIQIEQEKKDLQKKIDEEKEKIRGVVTAHVKSGLLINGEINIIFNESGTSLDTSKSKYIISQSNAETLGIEAYAKGEPITSLKQKTIDCGGKAGTYYIRCIVFGTNGKHKELVSNAVTTSGESITFDYVGKPSQILLTEGKYKLEVWGAQGGNGGGTHSGSVQPGNGGLGGYSTGCINLNKNERLYVYVGGEGQTAKMRDGETTNGSFPDGGGTKTGLHPSYTSVPGTGGGSTSIRASVDSLYSRVIVAGGGGGAGGDCCNTDHGGFGGGLNGGSCYYCGSLRSQGSGTQTGSSCGLGGGSNGDPGKFGLGAAGKYKKERCSGGGGGGGWYGGGSGGHGSGTNCSSGGGGSGWIFIESNFNTWKSNDSSNGGQFILNNSYYLTDATTLAGNEQFPTPTGNGKEIGHSGNGFAKITPK</sequence>
<gene>
    <name evidence="19" type="ORF">M9Y10_001410</name>
</gene>
<dbReference type="Proteomes" id="UP001470230">
    <property type="component" value="Unassembled WGS sequence"/>
</dbReference>
<feature type="region of interest" description="Disordered" evidence="17">
    <location>
        <begin position="729"/>
        <end position="749"/>
    </location>
</feature>
<keyword evidence="10" id="KW-1133">Transmembrane helix</keyword>
<dbReference type="SUPFAM" id="SSF90257">
    <property type="entry name" value="Myosin rod fragments"/>
    <property type="match status" value="1"/>
</dbReference>
<evidence type="ECO:0000256" key="8">
    <source>
        <dbReference type="ARBA" id="ARBA00022777"/>
    </source>
</evidence>
<evidence type="ECO:0000256" key="6">
    <source>
        <dbReference type="ARBA" id="ARBA00022729"/>
    </source>
</evidence>
<evidence type="ECO:0000256" key="11">
    <source>
        <dbReference type="ARBA" id="ARBA00023136"/>
    </source>
</evidence>
<reference evidence="19 20" key="1">
    <citation type="submission" date="2024-04" db="EMBL/GenBank/DDBJ databases">
        <title>Tritrichomonas musculus Genome.</title>
        <authorList>
            <person name="Alves-Ferreira E."/>
            <person name="Grigg M."/>
            <person name="Lorenzi H."/>
            <person name="Galac M."/>
        </authorList>
    </citation>
    <scope>NUCLEOTIDE SEQUENCE [LARGE SCALE GENOMIC DNA]</scope>
    <source>
        <strain evidence="19 20">EAF2021</strain>
    </source>
</reference>
<organism evidence="19 20">
    <name type="scientific">Tritrichomonas musculus</name>
    <dbReference type="NCBI Taxonomy" id="1915356"/>
    <lineage>
        <taxon>Eukaryota</taxon>
        <taxon>Metamonada</taxon>
        <taxon>Parabasalia</taxon>
        <taxon>Tritrichomonadida</taxon>
        <taxon>Tritrichomonadidae</taxon>
        <taxon>Tritrichomonas</taxon>
    </lineage>
</organism>
<evidence type="ECO:0000259" key="18">
    <source>
        <dbReference type="Pfam" id="PF12810"/>
    </source>
</evidence>
<keyword evidence="15" id="KW-0325">Glycoprotein</keyword>
<dbReference type="Pfam" id="PF12810">
    <property type="entry name" value="ALK_LTK_GRD"/>
    <property type="match status" value="1"/>
</dbReference>
<keyword evidence="12" id="KW-0829">Tyrosine-protein kinase</keyword>
<evidence type="ECO:0000256" key="4">
    <source>
        <dbReference type="ARBA" id="ARBA00022679"/>
    </source>
</evidence>
<evidence type="ECO:0000256" key="13">
    <source>
        <dbReference type="ARBA" id="ARBA00023157"/>
    </source>
</evidence>
<evidence type="ECO:0000256" key="7">
    <source>
        <dbReference type="ARBA" id="ARBA00022741"/>
    </source>
</evidence>